<dbReference type="eggNOG" id="COG3637">
    <property type="taxonomic scope" value="Bacteria"/>
</dbReference>
<dbReference type="Gene3D" id="2.40.160.60">
    <property type="entry name" value="Outer membrane protein transport protein (OMPP1/FadL/TodX)"/>
    <property type="match status" value="1"/>
</dbReference>
<feature type="signal peptide" evidence="2">
    <location>
        <begin position="1"/>
        <end position="19"/>
    </location>
</feature>
<name>X7E2L3_9GAMM</name>
<feature type="domain" description="Outer membrane protein beta-barrel" evidence="3">
    <location>
        <begin position="7"/>
        <end position="179"/>
    </location>
</feature>
<dbReference type="PATRIC" id="fig|1122207.3.peg.2451"/>
<evidence type="ECO:0000256" key="2">
    <source>
        <dbReference type="SAM" id="SignalP"/>
    </source>
</evidence>
<evidence type="ECO:0000256" key="1">
    <source>
        <dbReference type="ARBA" id="ARBA00022729"/>
    </source>
</evidence>
<dbReference type="EMBL" id="JAMB01000011">
    <property type="protein sequence ID" value="ETX10120.1"/>
    <property type="molecule type" value="Genomic_DNA"/>
</dbReference>
<dbReference type="Pfam" id="PF13505">
    <property type="entry name" value="OMP_b-brl"/>
    <property type="match status" value="1"/>
</dbReference>
<dbReference type="AlphaFoldDB" id="X7E2L3"/>
<dbReference type="InterPro" id="IPR011250">
    <property type="entry name" value="OMP/PagP_B-barrel"/>
</dbReference>
<gene>
    <name evidence="4" type="ORF">MUS1_04170</name>
</gene>
<accession>X7E2L3</accession>
<evidence type="ECO:0000259" key="3">
    <source>
        <dbReference type="Pfam" id="PF13505"/>
    </source>
</evidence>
<protein>
    <recommendedName>
        <fullName evidence="3">Outer membrane protein beta-barrel domain-containing protein</fullName>
    </recommendedName>
</protein>
<keyword evidence="1 2" id="KW-0732">Signal</keyword>
<reference evidence="4 5" key="1">
    <citation type="submission" date="2014-01" db="EMBL/GenBank/DDBJ databases">
        <title>Marinomonas ushuaiensis DSM 15871 Genome Sequencing.</title>
        <authorList>
            <person name="Lai Q."/>
            <person name="Shao Z.S."/>
        </authorList>
    </citation>
    <scope>NUCLEOTIDE SEQUENCE [LARGE SCALE GENOMIC DNA]</scope>
    <source>
        <strain evidence="4 5">DSM 15871</strain>
    </source>
</reference>
<feature type="chain" id="PRO_5004976929" description="Outer membrane protein beta-barrel domain-containing protein" evidence="2">
    <location>
        <begin position="20"/>
        <end position="196"/>
    </location>
</feature>
<dbReference type="InterPro" id="IPR027385">
    <property type="entry name" value="Beta-barrel_OMP"/>
</dbReference>
<evidence type="ECO:0000313" key="4">
    <source>
        <dbReference type="EMBL" id="ETX10120.1"/>
    </source>
</evidence>
<evidence type="ECO:0000313" key="5">
    <source>
        <dbReference type="Proteomes" id="UP000054058"/>
    </source>
</evidence>
<sequence length="196" mass="21146">MKKVILTSALLLSVSTVYAAEAPRWNFLSGSYGSGESDDIDYTGLNFSGNKLINDNVFIAVGFSTLSGDYDYSSSVNVDVDQSILSVGVGYREGINTTTDLFSSVSFLRASITQSATGYVTQKDSDTGFNVKLGARSMISDEVELMAAIYHTEYESGRTGVTIGALYNVNSEFSIGADYDKSDDTSSFSLGAYYFY</sequence>
<comment type="caution">
    <text evidence="4">The sequence shown here is derived from an EMBL/GenBank/DDBJ whole genome shotgun (WGS) entry which is preliminary data.</text>
</comment>
<dbReference type="SUPFAM" id="SSF56925">
    <property type="entry name" value="OMPA-like"/>
    <property type="match status" value="1"/>
</dbReference>
<dbReference type="RefSeq" id="WP_036162917.1">
    <property type="nucleotide sequence ID" value="NZ_JAMB01000011.1"/>
</dbReference>
<keyword evidence="5" id="KW-1185">Reference proteome</keyword>
<organism evidence="4 5">
    <name type="scientific">Marinomonas ushuaiensis DSM 15871</name>
    <dbReference type="NCBI Taxonomy" id="1122207"/>
    <lineage>
        <taxon>Bacteria</taxon>
        <taxon>Pseudomonadati</taxon>
        <taxon>Pseudomonadota</taxon>
        <taxon>Gammaproteobacteria</taxon>
        <taxon>Oceanospirillales</taxon>
        <taxon>Oceanospirillaceae</taxon>
        <taxon>Marinomonas</taxon>
    </lineage>
</organism>
<proteinExistence type="predicted"/>
<dbReference type="STRING" id="1122207.MUS1_04170"/>
<dbReference type="Proteomes" id="UP000054058">
    <property type="component" value="Unassembled WGS sequence"/>
</dbReference>